<gene>
    <name evidence="6" type="primary">degT</name>
    <name evidence="6" type="ORF">CLPU_2c00970</name>
</gene>
<sequence>MEINLLDLIKQYKSIQNEIDSVVLKVLERGQYILGPNVEAFEEEIAEFTGTNHGIGVANGTDALLLTLKAYDIGEGDEVITTPFTFFATAEVISQAGAIPVFVDIDKDTYNMDINKIEENITEKTKAIIPVHIFGQPVDMDKVLEIAEKYNLIVIEDACQAIGAEYKSKKVGSIGHAACFSFFPTKNLGCYGDGGMIVTSDNSIVEKLNMLRFHGQRVKYHNEMLGYNSRLDEIQAAMLRVKLRYLNEWNNKRNYLAKKYNEKLINLPLKTPKEIDNIKHVYHLYIVQSEERDELIKFLKKSGISTGVYYPIPLHLQEVYKSLTYKEGDFENSEYCSKRTFALPLYPELKEKEQDYIIDKIKEFYENK</sequence>
<evidence type="ECO:0000256" key="1">
    <source>
        <dbReference type="ARBA" id="ARBA00022898"/>
    </source>
</evidence>
<dbReference type="InterPro" id="IPR015421">
    <property type="entry name" value="PyrdxlP-dep_Trfase_major"/>
</dbReference>
<evidence type="ECO:0000313" key="6">
    <source>
        <dbReference type="EMBL" id="KNF09646.1"/>
    </source>
</evidence>
<dbReference type="GO" id="GO:0008483">
    <property type="term" value="F:transaminase activity"/>
    <property type="evidence" value="ECO:0007669"/>
    <property type="project" value="TreeGrafter"/>
</dbReference>
<dbReference type="RefSeq" id="WP_050354041.1">
    <property type="nucleotide sequence ID" value="NZ_LGSS01000002.1"/>
</dbReference>
<dbReference type="Gene3D" id="3.40.640.10">
    <property type="entry name" value="Type I PLP-dependent aspartate aminotransferase-like (Major domain)"/>
    <property type="match status" value="1"/>
</dbReference>
<dbReference type="InterPro" id="IPR000653">
    <property type="entry name" value="DegT/StrS_aminotransferase"/>
</dbReference>
<accession>A0A0L0WDY3</accession>
<evidence type="ECO:0000256" key="3">
    <source>
        <dbReference type="PIRSR" id="PIRSR000390-1"/>
    </source>
</evidence>
<dbReference type="FunFam" id="3.40.640.10:FF:000089">
    <property type="entry name" value="Aminotransferase, DegT/DnrJ/EryC1/StrS family"/>
    <property type="match status" value="1"/>
</dbReference>
<dbReference type="InterPro" id="IPR015424">
    <property type="entry name" value="PyrdxlP-dep_Trfase"/>
</dbReference>
<comment type="similarity">
    <text evidence="2 5">Belongs to the DegT/DnrJ/EryC1 family.</text>
</comment>
<dbReference type="AlphaFoldDB" id="A0A0L0WDY3"/>
<organism evidence="6 7">
    <name type="scientific">Gottschalkia purinilytica</name>
    <name type="common">Clostridium purinilyticum</name>
    <dbReference type="NCBI Taxonomy" id="1503"/>
    <lineage>
        <taxon>Bacteria</taxon>
        <taxon>Bacillati</taxon>
        <taxon>Bacillota</taxon>
        <taxon>Tissierellia</taxon>
        <taxon>Tissierellales</taxon>
        <taxon>Gottschalkiaceae</taxon>
        <taxon>Gottschalkia</taxon>
    </lineage>
</organism>
<proteinExistence type="inferred from homology"/>
<evidence type="ECO:0000313" key="7">
    <source>
        <dbReference type="Proteomes" id="UP000037267"/>
    </source>
</evidence>
<evidence type="ECO:0000256" key="2">
    <source>
        <dbReference type="ARBA" id="ARBA00037999"/>
    </source>
</evidence>
<dbReference type="Proteomes" id="UP000037267">
    <property type="component" value="Unassembled WGS sequence"/>
</dbReference>
<dbReference type="GO" id="GO:0000271">
    <property type="term" value="P:polysaccharide biosynthetic process"/>
    <property type="evidence" value="ECO:0007669"/>
    <property type="project" value="TreeGrafter"/>
</dbReference>
<dbReference type="Pfam" id="PF01041">
    <property type="entry name" value="DegT_DnrJ_EryC1"/>
    <property type="match status" value="1"/>
</dbReference>
<dbReference type="PATRIC" id="fig|1503.3.peg.1594"/>
<comment type="caution">
    <text evidence="6">The sequence shown here is derived from an EMBL/GenBank/DDBJ whole genome shotgun (WGS) entry which is preliminary data.</text>
</comment>
<dbReference type="STRING" id="1503.CLPU_2c00970"/>
<name>A0A0L0WDY3_GOTPU</name>
<keyword evidence="7" id="KW-1185">Reference proteome</keyword>
<feature type="modified residue" description="N6-(pyridoxal phosphate)lysine" evidence="4">
    <location>
        <position position="186"/>
    </location>
</feature>
<evidence type="ECO:0000256" key="5">
    <source>
        <dbReference type="RuleBase" id="RU004508"/>
    </source>
</evidence>
<dbReference type="PANTHER" id="PTHR30244">
    <property type="entry name" value="TRANSAMINASE"/>
    <property type="match status" value="1"/>
</dbReference>
<protein>
    <submittedName>
        <fullName evidence="6">Pleiotropic regulatory protein DegT</fullName>
    </submittedName>
</protein>
<feature type="active site" description="Proton acceptor" evidence="3">
    <location>
        <position position="186"/>
    </location>
</feature>
<dbReference type="GO" id="GO:0030170">
    <property type="term" value="F:pyridoxal phosphate binding"/>
    <property type="evidence" value="ECO:0007669"/>
    <property type="project" value="UniProtKB-ARBA"/>
</dbReference>
<dbReference type="SUPFAM" id="SSF53383">
    <property type="entry name" value="PLP-dependent transferases"/>
    <property type="match status" value="1"/>
</dbReference>
<dbReference type="EMBL" id="LGSS01000002">
    <property type="protein sequence ID" value="KNF09646.1"/>
    <property type="molecule type" value="Genomic_DNA"/>
</dbReference>
<dbReference type="CDD" id="cd00616">
    <property type="entry name" value="AHBA_syn"/>
    <property type="match status" value="1"/>
</dbReference>
<evidence type="ECO:0000256" key="4">
    <source>
        <dbReference type="PIRSR" id="PIRSR000390-2"/>
    </source>
</evidence>
<dbReference type="OrthoDB" id="9810913at2"/>
<reference evidence="7" key="1">
    <citation type="submission" date="2015-07" db="EMBL/GenBank/DDBJ databases">
        <title>Draft genome sequence of the purine-degrading Gottschalkia purinilyticum DSM 1384 (formerly Clostridium purinilyticum).</title>
        <authorList>
            <person name="Poehlein A."/>
            <person name="Schiel-Bengelsdorf B."/>
            <person name="Bengelsdorf F.R."/>
            <person name="Daniel R."/>
            <person name="Duerre P."/>
        </authorList>
    </citation>
    <scope>NUCLEOTIDE SEQUENCE [LARGE SCALE GENOMIC DNA]</scope>
    <source>
        <strain evidence="7">DSM 1384</strain>
    </source>
</reference>
<dbReference type="PANTHER" id="PTHR30244:SF36">
    <property type="entry name" value="3-OXO-GLUCOSE-6-PHOSPHATE:GLUTAMATE AMINOTRANSFERASE"/>
    <property type="match status" value="1"/>
</dbReference>
<dbReference type="PIRSF" id="PIRSF000390">
    <property type="entry name" value="PLP_StrS"/>
    <property type="match status" value="1"/>
</dbReference>
<dbReference type="InterPro" id="IPR015422">
    <property type="entry name" value="PyrdxlP-dep_Trfase_small"/>
</dbReference>
<keyword evidence="1 4" id="KW-0663">Pyridoxal phosphate</keyword>
<dbReference type="Gene3D" id="3.90.1150.10">
    <property type="entry name" value="Aspartate Aminotransferase, domain 1"/>
    <property type="match status" value="1"/>
</dbReference>